<proteinExistence type="predicted"/>
<accession>A0A382VH83</accession>
<sequence>MEQIILTTPLRLITRQLLHLGLTDADTFMMDSLHILEPG</sequence>
<name>A0A382VH83_9ZZZZ</name>
<reference evidence="1" key="1">
    <citation type="submission" date="2018-05" db="EMBL/GenBank/DDBJ databases">
        <authorList>
            <person name="Lanie J.A."/>
            <person name="Ng W.-L."/>
            <person name="Kazmierczak K.M."/>
            <person name="Andrzejewski T.M."/>
            <person name="Davidsen T.M."/>
            <person name="Wayne K.J."/>
            <person name="Tettelin H."/>
            <person name="Glass J.I."/>
            <person name="Rusch D."/>
            <person name="Podicherti R."/>
            <person name="Tsui H.-C.T."/>
            <person name="Winkler M.E."/>
        </authorList>
    </citation>
    <scope>NUCLEOTIDE SEQUENCE</scope>
</reference>
<dbReference type="EMBL" id="UINC01151952">
    <property type="protein sequence ID" value="SVD45854.1"/>
    <property type="molecule type" value="Genomic_DNA"/>
</dbReference>
<protein>
    <submittedName>
        <fullName evidence="1">Uncharacterized protein</fullName>
    </submittedName>
</protein>
<gene>
    <name evidence="1" type="ORF">METZ01_LOCUS398708</name>
</gene>
<dbReference type="AlphaFoldDB" id="A0A382VH83"/>
<evidence type="ECO:0000313" key="1">
    <source>
        <dbReference type="EMBL" id="SVD45854.1"/>
    </source>
</evidence>
<organism evidence="1">
    <name type="scientific">marine metagenome</name>
    <dbReference type="NCBI Taxonomy" id="408172"/>
    <lineage>
        <taxon>unclassified sequences</taxon>
        <taxon>metagenomes</taxon>
        <taxon>ecological metagenomes</taxon>
    </lineage>
</organism>